<reference evidence="1 2" key="1">
    <citation type="submission" date="2018-02" db="EMBL/GenBank/DDBJ databases">
        <title>Genome sequence of Desulfovibrio carbinolicus DSM 3852.</title>
        <authorList>
            <person name="Wilbanks E."/>
            <person name="Skennerton C.T."/>
            <person name="Orphan V.J."/>
        </authorList>
    </citation>
    <scope>NUCLEOTIDE SEQUENCE [LARGE SCALE GENOMIC DNA]</scope>
    <source>
        <strain evidence="1 2">DSM 3852</strain>
    </source>
</reference>
<dbReference type="AlphaFoldDB" id="A0A4P6HSP8"/>
<dbReference type="KEGG" id="dcb:C3Y92_18730"/>
<gene>
    <name evidence="1" type="ORF">C3Y92_18730</name>
</gene>
<sequence>MAQDNTLAYYLEMIEQAPSYQDLVFIRNRIFDAVEATLSKEDVDTVKRTWTARAKDESVPVVPPGQGKTA</sequence>
<dbReference type="Proteomes" id="UP000293296">
    <property type="component" value="Chromosome"/>
</dbReference>
<dbReference type="EMBL" id="CP026538">
    <property type="protein sequence ID" value="QAZ69160.1"/>
    <property type="molecule type" value="Genomic_DNA"/>
</dbReference>
<evidence type="ECO:0000313" key="1">
    <source>
        <dbReference type="EMBL" id="QAZ69160.1"/>
    </source>
</evidence>
<dbReference type="OrthoDB" id="5459259at2"/>
<keyword evidence="2" id="KW-1185">Reference proteome</keyword>
<name>A0A4P6HSP8_9BACT</name>
<evidence type="ECO:0000313" key="2">
    <source>
        <dbReference type="Proteomes" id="UP000293296"/>
    </source>
</evidence>
<accession>A0A4P6HSP8</accession>
<organism evidence="1 2">
    <name type="scientific">Solidesulfovibrio carbinolicus</name>
    <dbReference type="NCBI Taxonomy" id="296842"/>
    <lineage>
        <taxon>Bacteria</taxon>
        <taxon>Pseudomonadati</taxon>
        <taxon>Thermodesulfobacteriota</taxon>
        <taxon>Desulfovibrionia</taxon>
        <taxon>Desulfovibrionales</taxon>
        <taxon>Desulfovibrionaceae</taxon>
        <taxon>Solidesulfovibrio</taxon>
    </lineage>
</organism>
<proteinExistence type="predicted"/>
<protein>
    <submittedName>
        <fullName evidence="1">Uncharacterized protein</fullName>
    </submittedName>
</protein>
<dbReference type="RefSeq" id="WP_129355288.1">
    <property type="nucleotide sequence ID" value="NZ_CP026538.1"/>
</dbReference>